<feature type="domain" description="SMP-30/Gluconolactonase/LRE-like region" evidence="1">
    <location>
        <begin position="80"/>
        <end position="239"/>
    </location>
</feature>
<dbReference type="PANTHER" id="PTHR47572:SF5">
    <property type="entry name" value="BLR2277 PROTEIN"/>
    <property type="match status" value="1"/>
</dbReference>
<gene>
    <name evidence="2" type="ORF">GGR16_002534</name>
</gene>
<dbReference type="InterPro" id="IPR013658">
    <property type="entry name" value="SGL"/>
</dbReference>
<dbReference type="Proteomes" id="UP000577362">
    <property type="component" value="Unassembled WGS sequence"/>
</dbReference>
<dbReference type="Gene3D" id="2.120.10.30">
    <property type="entry name" value="TolB, C-terminal domain"/>
    <property type="match status" value="1"/>
</dbReference>
<dbReference type="InterPro" id="IPR011042">
    <property type="entry name" value="6-blade_b-propeller_TolB-like"/>
</dbReference>
<organism evidence="2 3">
    <name type="scientific">Chelatococcus caeni</name>
    <dbReference type="NCBI Taxonomy" id="1348468"/>
    <lineage>
        <taxon>Bacteria</taxon>
        <taxon>Pseudomonadati</taxon>
        <taxon>Pseudomonadota</taxon>
        <taxon>Alphaproteobacteria</taxon>
        <taxon>Hyphomicrobiales</taxon>
        <taxon>Chelatococcaceae</taxon>
        <taxon>Chelatococcus</taxon>
    </lineage>
</organism>
<dbReference type="AlphaFoldDB" id="A0A840BVX0"/>
<dbReference type="InterPro" id="IPR051262">
    <property type="entry name" value="SMP-30/CGR1_Lactonase"/>
</dbReference>
<dbReference type="PANTHER" id="PTHR47572">
    <property type="entry name" value="LIPOPROTEIN-RELATED"/>
    <property type="match status" value="1"/>
</dbReference>
<name>A0A840BVX0_9HYPH</name>
<dbReference type="Pfam" id="PF08450">
    <property type="entry name" value="SGL"/>
    <property type="match status" value="1"/>
</dbReference>
<reference evidence="2 3" key="1">
    <citation type="submission" date="2020-08" db="EMBL/GenBank/DDBJ databases">
        <title>Genomic Encyclopedia of Type Strains, Phase IV (KMG-IV): sequencing the most valuable type-strain genomes for metagenomic binning, comparative biology and taxonomic classification.</title>
        <authorList>
            <person name="Goeker M."/>
        </authorList>
    </citation>
    <scope>NUCLEOTIDE SEQUENCE [LARGE SCALE GENOMIC DNA]</scope>
    <source>
        <strain evidence="2 3">DSM 103737</strain>
    </source>
</reference>
<dbReference type="SUPFAM" id="SSF63829">
    <property type="entry name" value="Calcium-dependent phosphotriesterase"/>
    <property type="match status" value="1"/>
</dbReference>
<dbReference type="RefSeq" id="WP_183316815.1">
    <property type="nucleotide sequence ID" value="NZ_JACIEN010000002.1"/>
</dbReference>
<evidence type="ECO:0000313" key="3">
    <source>
        <dbReference type="Proteomes" id="UP000577362"/>
    </source>
</evidence>
<evidence type="ECO:0000259" key="1">
    <source>
        <dbReference type="Pfam" id="PF08450"/>
    </source>
</evidence>
<keyword evidence="3" id="KW-1185">Reference proteome</keyword>
<proteinExistence type="predicted"/>
<dbReference type="EMBL" id="JACIEN010000002">
    <property type="protein sequence ID" value="MBB4017505.1"/>
    <property type="molecule type" value="Genomic_DNA"/>
</dbReference>
<evidence type="ECO:0000313" key="2">
    <source>
        <dbReference type="EMBL" id="MBB4017505.1"/>
    </source>
</evidence>
<accession>A0A840BVX0</accession>
<comment type="caution">
    <text evidence="2">The sequence shown here is derived from an EMBL/GenBank/DDBJ whole genome shotgun (WGS) entry which is preliminary data.</text>
</comment>
<sequence length="342" mass="36128">MIELASLTAVGSGLVRPECVIAHASGLVFTADWHGEGGVAIIGADGQVSRITARGAPRTMRPNGIALEPGGSFLLADLGAEEGGVFRLQPDGGIEPVATEIDGRPFPATNFVYRDADGGLWVTVSTRRVPRDLGYRPDVDDGFIVRIDRRGARIVADRLGYTNECHVSPDGRYLYVNETFTRRLSRYALRADGSLAGKEVVATFGPGTFPDGLAFDAEGGIWITSIVSNRLIRVTPDGGQEVMLEDADAGHLDAVEQAYAAGRLGRPHLDTVRSRLLRNISSLAFGGPDLSTAWLGCLLGDSLFSFRSPVAGAPPVHWSHPLGPLASLAATGPYPANGASAE</sequence>
<protein>
    <submittedName>
        <fullName evidence="2">Sugar lactone lactonase YvrE</fullName>
    </submittedName>
</protein>